<name>A0ABV6R4I4_9CAUL</name>
<keyword evidence="3" id="KW-1185">Reference proteome</keyword>
<dbReference type="InterPro" id="IPR021330">
    <property type="entry name" value="DUF2939"/>
</dbReference>
<comment type="caution">
    <text evidence="2">The sequence shown here is derived from an EMBL/GenBank/DDBJ whole genome shotgun (WGS) entry which is preliminary data.</text>
</comment>
<accession>A0ABV6R4I4</accession>
<dbReference type="Pfam" id="PF11159">
    <property type="entry name" value="DUF2939"/>
    <property type="match status" value="1"/>
</dbReference>
<evidence type="ECO:0000313" key="3">
    <source>
        <dbReference type="Proteomes" id="UP001589906"/>
    </source>
</evidence>
<reference evidence="2 3" key="1">
    <citation type="submission" date="2024-09" db="EMBL/GenBank/DDBJ databases">
        <authorList>
            <person name="Sun Q."/>
            <person name="Mori K."/>
        </authorList>
    </citation>
    <scope>NUCLEOTIDE SEQUENCE [LARGE SCALE GENOMIC DNA]</scope>
    <source>
        <strain evidence="2 3">NCAIM B.02621</strain>
    </source>
</reference>
<sequence length="183" mass="19746">MSRRTVWLVVGAAVIAAVVYAASPVLAARQLVAAARAGDEAALERRVDFPAFRESLKAELNARLMAEMRAEEDGAGRALALLFGPALVSGMVDAFVTPQAIAAMVRDAEPPEPDPDAARPPAEPPAEDDRRVRQAYGFRDLNTFTVTLTREGREDDAVVLLMERRGVLDWKLAGVDLPDRPVG</sequence>
<feature type="region of interest" description="Disordered" evidence="1">
    <location>
        <begin position="107"/>
        <end position="130"/>
    </location>
</feature>
<dbReference type="RefSeq" id="WP_376836570.1">
    <property type="nucleotide sequence ID" value="NZ_JBHLSW010000007.1"/>
</dbReference>
<evidence type="ECO:0000313" key="2">
    <source>
        <dbReference type="EMBL" id="MFC0634525.1"/>
    </source>
</evidence>
<evidence type="ECO:0000256" key="1">
    <source>
        <dbReference type="SAM" id="MobiDB-lite"/>
    </source>
</evidence>
<protein>
    <submittedName>
        <fullName evidence="2">DUF2939 domain-containing protein</fullName>
    </submittedName>
</protein>
<proteinExistence type="predicted"/>
<dbReference type="Proteomes" id="UP001589906">
    <property type="component" value="Unassembled WGS sequence"/>
</dbReference>
<gene>
    <name evidence="2" type="ORF">ACFFGE_11655</name>
</gene>
<organism evidence="2 3">
    <name type="scientific">Brevundimonas balnearis</name>
    <dbReference type="NCBI Taxonomy" id="1572858"/>
    <lineage>
        <taxon>Bacteria</taxon>
        <taxon>Pseudomonadati</taxon>
        <taxon>Pseudomonadota</taxon>
        <taxon>Alphaproteobacteria</taxon>
        <taxon>Caulobacterales</taxon>
        <taxon>Caulobacteraceae</taxon>
        <taxon>Brevundimonas</taxon>
    </lineage>
</organism>
<dbReference type="EMBL" id="JBHLSW010000007">
    <property type="protein sequence ID" value="MFC0634525.1"/>
    <property type="molecule type" value="Genomic_DNA"/>
</dbReference>